<comment type="caution">
    <text evidence="7">The sequence shown here is derived from an EMBL/GenBank/DDBJ whole genome shotgun (WGS) entry which is preliminary data.</text>
</comment>
<dbReference type="Gene3D" id="3.40.190.290">
    <property type="match status" value="1"/>
</dbReference>
<dbReference type="RefSeq" id="WP_171713624.1">
    <property type="nucleotide sequence ID" value="NZ_JAAVLW010000012.1"/>
</dbReference>
<evidence type="ECO:0000256" key="2">
    <source>
        <dbReference type="ARBA" id="ARBA00009437"/>
    </source>
</evidence>
<keyword evidence="4" id="KW-0238">DNA-binding</keyword>
<dbReference type="InterPro" id="IPR000847">
    <property type="entry name" value="LysR_HTH_N"/>
</dbReference>
<organism evidence="7 8">
    <name type="scientific">Bradyrhizobium archetypum</name>
    <dbReference type="NCBI Taxonomy" id="2721160"/>
    <lineage>
        <taxon>Bacteria</taxon>
        <taxon>Pseudomonadati</taxon>
        <taxon>Pseudomonadota</taxon>
        <taxon>Alphaproteobacteria</taxon>
        <taxon>Hyphomicrobiales</taxon>
        <taxon>Nitrobacteraceae</taxon>
        <taxon>Bradyrhizobium</taxon>
    </lineage>
</organism>
<accession>A0A7Y4M5H5</accession>
<feature type="domain" description="HTH lysR-type" evidence="6">
    <location>
        <begin position="1"/>
        <end position="59"/>
    </location>
</feature>
<dbReference type="AlphaFoldDB" id="A0A7Y4M5H5"/>
<dbReference type="GO" id="GO:0003700">
    <property type="term" value="F:DNA-binding transcription factor activity"/>
    <property type="evidence" value="ECO:0007669"/>
    <property type="project" value="InterPro"/>
</dbReference>
<dbReference type="SUPFAM" id="SSF53850">
    <property type="entry name" value="Periplasmic binding protein-like II"/>
    <property type="match status" value="1"/>
</dbReference>
<proteinExistence type="inferred from homology"/>
<evidence type="ECO:0000256" key="5">
    <source>
        <dbReference type="ARBA" id="ARBA00023163"/>
    </source>
</evidence>
<keyword evidence="3" id="KW-0805">Transcription regulation</keyword>
<dbReference type="Gene3D" id="1.10.10.10">
    <property type="entry name" value="Winged helix-like DNA-binding domain superfamily/Winged helix DNA-binding domain"/>
    <property type="match status" value="1"/>
</dbReference>
<dbReference type="FunFam" id="1.10.10.10:FF:000001">
    <property type="entry name" value="LysR family transcriptional regulator"/>
    <property type="match status" value="1"/>
</dbReference>
<keyword evidence="5" id="KW-0804">Transcription</keyword>
<dbReference type="GO" id="GO:0043565">
    <property type="term" value="F:sequence-specific DNA binding"/>
    <property type="evidence" value="ECO:0007669"/>
    <property type="project" value="TreeGrafter"/>
</dbReference>
<dbReference type="InterPro" id="IPR036390">
    <property type="entry name" value="WH_DNA-bd_sf"/>
</dbReference>
<dbReference type="InterPro" id="IPR058163">
    <property type="entry name" value="LysR-type_TF_proteobact-type"/>
</dbReference>
<gene>
    <name evidence="7" type="ORF">HCN50_30845</name>
</gene>
<keyword evidence="8" id="KW-1185">Reference proteome</keyword>
<name>A0A7Y4M5H5_9BRAD</name>
<dbReference type="Pfam" id="PF03466">
    <property type="entry name" value="LysR_substrate"/>
    <property type="match status" value="1"/>
</dbReference>
<evidence type="ECO:0000313" key="8">
    <source>
        <dbReference type="Proteomes" id="UP000528734"/>
    </source>
</evidence>
<dbReference type="InterPro" id="IPR005119">
    <property type="entry name" value="LysR_subst-bd"/>
</dbReference>
<dbReference type="Proteomes" id="UP000528734">
    <property type="component" value="Unassembled WGS sequence"/>
</dbReference>
<dbReference type="GO" id="GO:0006351">
    <property type="term" value="P:DNA-templated transcription"/>
    <property type="evidence" value="ECO:0007669"/>
    <property type="project" value="TreeGrafter"/>
</dbReference>
<dbReference type="InterPro" id="IPR036388">
    <property type="entry name" value="WH-like_DNA-bd_sf"/>
</dbReference>
<dbReference type="EMBL" id="JAAVLW010000012">
    <property type="protein sequence ID" value="NOJ50579.1"/>
    <property type="molecule type" value="Genomic_DNA"/>
</dbReference>
<dbReference type="Pfam" id="PF00126">
    <property type="entry name" value="HTH_1"/>
    <property type="match status" value="1"/>
</dbReference>
<sequence length="307" mass="33588">MDRLSAMATFVRAVDTGSLSAAARSLPSSLTSVSRQISALEEHFGTRLLLRTTRQLALTDDGRVLYERAKAILGEVKEIEAALSRDRHQPSGRIRVSSPSLMGRLVIAPLLAEFLRRHPALSVDLLLVDRAVDMVEEDIHLAIRVGRLRDSQLVARKLADLRMIVCASPAYVAARGVPATPGDLAHHDCLVFSDAPGSAEWRFADDGKTGRKIRISGRLWMNSLEALAAAAKEGAGIVRVPSWQAEADLAAGRLVRLLTGYEPAPTPLHLIFQPSRLASPKIRAFTDYLVERWRGIDPFTARPPANE</sequence>
<dbReference type="SUPFAM" id="SSF46785">
    <property type="entry name" value="Winged helix' DNA-binding domain"/>
    <property type="match status" value="1"/>
</dbReference>
<evidence type="ECO:0000256" key="3">
    <source>
        <dbReference type="ARBA" id="ARBA00023015"/>
    </source>
</evidence>
<evidence type="ECO:0000256" key="1">
    <source>
        <dbReference type="ARBA" id="ARBA00003502"/>
    </source>
</evidence>
<dbReference type="PROSITE" id="PS50931">
    <property type="entry name" value="HTH_LYSR"/>
    <property type="match status" value="1"/>
</dbReference>
<reference evidence="7 8" key="1">
    <citation type="submission" date="2020-03" db="EMBL/GenBank/DDBJ databases">
        <title>Bradyrhizobium diversity isolated from nodules of Muelleranthus trifoliolatus.</title>
        <authorList>
            <person name="Klepa M."/>
            <person name="Helene L."/>
            <person name="Hungria M."/>
        </authorList>
    </citation>
    <scope>NUCLEOTIDE SEQUENCE [LARGE SCALE GENOMIC DNA]</scope>
    <source>
        <strain evidence="7 8">WSM 1744</strain>
    </source>
</reference>
<evidence type="ECO:0000259" key="6">
    <source>
        <dbReference type="PROSITE" id="PS50931"/>
    </source>
</evidence>
<dbReference type="CDD" id="cd08422">
    <property type="entry name" value="PBP2_CrgA_like"/>
    <property type="match status" value="1"/>
</dbReference>
<dbReference type="FunFam" id="3.40.190.290:FF:000001">
    <property type="entry name" value="Transcriptional regulator, LysR family"/>
    <property type="match status" value="1"/>
</dbReference>
<comment type="similarity">
    <text evidence="2">Belongs to the LysR transcriptional regulatory family.</text>
</comment>
<comment type="function">
    <text evidence="1">NodD regulates the expression of the nodABCFE genes which encode other nodulation proteins. NodD is also a negative regulator of its own expression. Binds flavonoids as inducers.</text>
</comment>
<evidence type="ECO:0000313" key="7">
    <source>
        <dbReference type="EMBL" id="NOJ50579.1"/>
    </source>
</evidence>
<dbReference type="PANTHER" id="PTHR30537">
    <property type="entry name" value="HTH-TYPE TRANSCRIPTIONAL REGULATOR"/>
    <property type="match status" value="1"/>
</dbReference>
<protein>
    <submittedName>
        <fullName evidence="7">LysR family transcriptional regulator</fullName>
    </submittedName>
</protein>
<evidence type="ECO:0000256" key="4">
    <source>
        <dbReference type="ARBA" id="ARBA00023125"/>
    </source>
</evidence>
<dbReference type="PANTHER" id="PTHR30537:SF5">
    <property type="entry name" value="HTH-TYPE TRANSCRIPTIONAL ACTIVATOR TTDR-RELATED"/>
    <property type="match status" value="1"/>
</dbReference>